<gene>
    <name evidence="2" type="ORF">KQI89_13820</name>
</gene>
<accession>A0ABS6F3F5</accession>
<dbReference type="EMBL" id="JAHLQL010000005">
    <property type="protein sequence ID" value="MBU5592826.1"/>
    <property type="molecule type" value="Genomic_DNA"/>
</dbReference>
<keyword evidence="3" id="KW-1185">Reference proteome</keyword>
<keyword evidence="1" id="KW-0472">Membrane</keyword>
<dbReference type="Proteomes" id="UP000736583">
    <property type="component" value="Unassembled WGS sequence"/>
</dbReference>
<name>A0ABS6F3F5_9CLOT</name>
<dbReference type="RefSeq" id="WP_216457539.1">
    <property type="nucleotide sequence ID" value="NZ_JAHLQL010000005.1"/>
</dbReference>
<protein>
    <submittedName>
        <fullName evidence="2">Uncharacterized protein</fullName>
    </submittedName>
</protein>
<evidence type="ECO:0000256" key="1">
    <source>
        <dbReference type="SAM" id="Phobius"/>
    </source>
</evidence>
<feature type="transmembrane region" description="Helical" evidence="1">
    <location>
        <begin position="409"/>
        <end position="427"/>
    </location>
</feature>
<evidence type="ECO:0000313" key="3">
    <source>
        <dbReference type="Proteomes" id="UP000736583"/>
    </source>
</evidence>
<sequence length="432" mass="49013">MKRIIKTVAVIIILPIIALWLLRFKSEFNINIMENDLKVSKKFKGLKGAIDFEIDQDGNYFVAFKDHIQYIDNRGKSDILFKEENIEISSIAIKDEYIYYSSLDKVYKYNKITEEKEKVLDNIPNFGDYNKSNIMIKDESLFVTIGSATNSAIVGPDNLWVSNNPFNYDITPKTITIRGTNFENGTTGAFVPYKTKNISGQIVPGHFPGNASIIKYDIDSKKTELYAWGIRNVTALDYDSSGKIIGIVGGIEDRGLRPLKGDCDYIYNIKAGVWYGWPDYSGGDPVDSPRFKDNESRKISFLLDKHPSTNPPAPLYQHNKLSTLRELVIDKKGHIGEENVIYFYDIEDNIIYSLAKESVLKEFIKFQGTVEVSSMKFNAENLNILDKSSGILYEVKKGEIINNYALKRGIIYCILGVIGMIIISILWQSKNS</sequence>
<keyword evidence="1" id="KW-0812">Transmembrane</keyword>
<reference evidence="2 3" key="1">
    <citation type="submission" date="2021-06" db="EMBL/GenBank/DDBJ databases">
        <authorList>
            <person name="Sun Q."/>
            <person name="Li D."/>
        </authorList>
    </citation>
    <scope>NUCLEOTIDE SEQUENCE [LARGE SCALE GENOMIC DNA]</scope>
    <source>
        <strain evidence="2 3">MSJ-4</strain>
    </source>
</reference>
<comment type="caution">
    <text evidence="2">The sequence shown here is derived from an EMBL/GenBank/DDBJ whole genome shotgun (WGS) entry which is preliminary data.</text>
</comment>
<feature type="transmembrane region" description="Helical" evidence="1">
    <location>
        <begin position="7"/>
        <end position="24"/>
    </location>
</feature>
<proteinExistence type="predicted"/>
<evidence type="ECO:0000313" key="2">
    <source>
        <dbReference type="EMBL" id="MBU5592826.1"/>
    </source>
</evidence>
<keyword evidence="1" id="KW-1133">Transmembrane helix</keyword>
<organism evidence="2 3">
    <name type="scientific">Clostridium simiarum</name>
    <dbReference type="NCBI Taxonomy" id="2841506"/>
    <lineage>
        <taxon>Bacteria</taxon>
        <taxon>Bacillati</taxon>
        <taxon>Bacillota</taxon>
        <taxon>Clostridia</taxon>
        <taxon>Eubacteriales</taxon>
        <taxon>Clostridiaceae</taxon>
        <taxon>Clostridium</taxon>
    </lineage>
</organism>